<dbReference type="EMBL" id="KC117377">
    <property type="protein sequence ID" value="AGC34539.1"/>
    <property type="molecule type" value="Genomic_DNA"/>
</dbReference>
<evidence type="ECO:0000313" key="2">
    <source>
        <dbReference type="Proteomes" id="UP000011137"/>
    </source>
</evidence>
<evidence type="ECO:0000313" key="1">
    <source>
        <dbReference type="EMBL" id="AGC34539.1"/>
    </source>
</evidence>
<organism evidence="1 2">
    <name type="scientific">Haloarcula vallismortis tailed virus 1</name>
    <dbReference type="NCBI Taxonomy" id="1262528"/>
    <lineage>
        <taxon>Viruses</taxon>
        <taxon>Duplodnaviria</taxon>
        <taxon>Heunggongvirae</taxon>
        <taxon>Uroviricota</taxon>
        <taxon>Caudoviricetes</taxon>
        <taxon>Thumleimavirales</taxon>
        <taxon>Druskaviridae</taxon>
        <taxon>Tredecimvirus</taxon>
        <taxon>Tredecimvirus thailandense</taxon>
        <taxon>Tredecimvirus HVTV1</taxon>
    </lineage>
</organism>
<sequence length="36" mass="4773">MTPEEKRHMWLRLHWDVPPTTSRKKEFWERYMRTRR</sequence>
<dbReference type="KEGG" id="vg:14477411"/>
<protein>
    <submittedName>
        <fullName evidence="1">Uncharacterized protein</fullName>
    </submittedName>
</protein>
<dbReference type="RefSeq" id="YP_007379075.1">
    <property type="nucleotide sequence ID" value="NC_020158.1"/>
</dbReference>
<accession>L7TH42</accession>
<proteinExistence type="predicted"/>
<gene>
    <name evidence="1" type="primary">170</name>
    <name evidence="1" type="ORF">HVTV1_170</name>
</gene>
<reference evidence="1 2" key="1">
    <citation type="journal article" date="2013" name="J. Virol.">
        <title>Insights into head-tailed viruses infecting extremely halophilic archaea.</title>
        <authorList>
            <person name="Pietila M.K."/>
            <person name="Laurinmaki P."/>
            <person name="Russell D.A."/>
            <person name="Ko C.C."/>
            <person name="Jacobs-Sera D."/>
            <person name="Butcher S.J."/>
            <person name="Bamford D.H."/>
            <person name="Hendrix R.W."/>
        </authorList>
    </citation>
    <scope>NUCLEOTIDE SEQUENCE [LARGE SCALE GENOMIC DNA]</scope>
</reference>
<name>L7TH42_9CAUD</name>
<dbReference type="Proteomes" id="UP000011137">
    <property type="component" value="Segment"/>
</dbReference>
<dbReference type="GeneID" id="14477411"/>
<keyword evidence="2" id="KW-1185">Reference proteome</keyword>